<keyword evidence="3" id="KW-1185">Reference proteome</keyword>
<dbReference type="GO" id="GO:0004672">
    <property type="term" value="F:protein kinase activity"/>
    <property type="evidence" value="ECO:0007669"/>
    <property type="project" value="InterPro"/>
</dbReference>
<dbReference type="SUPFAM" id="SSF74788">
    <property type="entry name" value="Cullin repeat-like"/>
    <property type="match status" value="1"/>
</dbReference>
<dbReference type="PANTHER" id="PTHR45621">
    <property type="entry name" value="OS01G0588500 PROTEIN-RELATED"/>
    <property type="match status" value="1"/>
</dbReference>
<evidence type="ECO:0000313" key="2">
    <source>
        <dbReference type="EMBL" id="KAG5623931.1"/>
    </source>
</evidence>
<feature type="domain" description="Protein kinase" evidence="1">
    <location>
        <begin position="1"/>
        <end position="185"/>
    </location>
</feature>
<dbReference type="EMBL" id="JACXVP010000002">
    <property type="protein sequence ID" value="KAG5623931.1"/>
    <property type="molecule type" value="Genomic_DNA"/>
</dbReference>
<dbReference type="SUPFAM" id="SSF56112">
    <property type="entry name" value="Protein kinase-like (PK-like)"/>
    <property type="match status" value="1"/>
</dbReference>
<protein>
    <recommendedName>
        <fullName evidence="1">Protein kinase domain-containing protein</fullName>
    </recommendedName>
</protein>
<gene>
    <name evidence="2" type="ORF">H5410_009149</name>
</gene>
<proteinExistence type="predicted"/>
<evidence type="ECO:0000313" key="3">
    <source>
        <dbReference type="Proteomes" id="UP000824120"/>
    </source>
</evidence>
<reference evidence="2 3" key="1">
    <citation type="submission" date="2020-09" db="EMBL/GenBank/DDBJ databases">
        <title>De no assembly of potato wild relative species, Solanum commersonii.</title>
        <authorList>
            <person name="Cho K."/>
        </authorList>
    </citation>
    <scope>NUCLEOTIDE SEQUENCE [LARGE SCALE GENOMIC DNA]</scope>
    <source>
        <strain evidence="2">LZ3.2</strain>
        <tissue evidence="2">Leaf</tissue>
    </source>
</reference>
<evidence type="ECO:0000259" key="1">
    <source>
        <dbReference type="PROSITE" id="PS50011"/>
    </source>
</evidence>
<dbReference type="InterPro" id="IPR000719">
    <property type="entry name" value="Prot_kinase_dom"/>
</dbReference>
<dbReference type="PROSITE" id="PS50011">
    <property type="entry name" value="PROTEIN_KINASE_DOM"/>
    <property type="match status" value="1"/>
</dbReference>
<name>A0A9J6AHV9_SOLCO</name>
<dbReference type="GO" id="GO:0005524">
    <property type="term" value="F:ATP binding"/>
    <property type="evidence" value="ECO:0007669"/>
    <property type="project" value="InterPro"/>
</dbReference>
<accession>A0A9J6AHV9</accession>
<dbReference type="Gene3D" id="1.10.510.10">
    <property type="entry name" value="Transferase(Phosphotransferase) domain 1"/>
    <property type="match status" value="1"/>
</dbReference>
<organism evidence="2 3">
    <name type="scientific">Solanum commersonii</name>
    <name type="common">Commerson's wild potato</name>
    <name type="synonym">Commerson's nightshade</name>
    <dbReference type="NCBI Taxonomy" id="4109"/>
    <lineage>
        <taxon>Eukaryota</taxon>
        <taxon>Viridiplantae</taxon>
        <taxon>Streptophyta</taxon>
        <taxon>Embryophyta</taxon>
        <taxon>Tracheophyta</taxon>
        <taxon>Spermatophyta</taxon>
        <taxon>Magnoliopsida</taxon>
        <taxon>eudicotyledons</taxon>
        <taxon>Gunneridae</taxon>
        <taxon>Pentapetalae</taxon>
        <taxon>asterids</taxon>
        <taxon>lamiids</taxon>
        <taxon>Solanales</taxon>
        <taxon>Solanaceae</taxon>
        <taxon>Solanoideae</taxon>
        <taxon>Solaneae</taxon>
        <taxon>Solanum</taxon>
    </lineage>
</organism>
<dbReference type="InterPro" id="IPR011009">
    <property type="entry name" value="Kinase-like_dom_sf"/>
</dbReference>
<dbReference type="OrthoDB" id="4062651at2759"/>
<dbReference type="Pfam" id="PF00069">
    <property type="entry name" value="Pkinase"/>
    <property type="match status" value="1"/>
</dbReference>
<dbReference type="InterPro" id="IPR050823">
    <property type="entry name" value="Plant_Ser_Thr_Prot_Kinase"/>
</dbReference>
<dbReference type="Gene3D" id="1.20.1310.10">
    <property type="entry name" value="Cullin Repeats"/>
    <property type="match status" value="1"/>
</dbReference>
<sequence length="185" mass="21462">MEYYVNDFEDAMLRDTRKASSWIMEDSYSDYTLKVEEYLKKEKDRVSHYINLHGYRLFRIPNELEIVANMFEQFTAEDMDLVQQSEDMLCSLQRLEGMVRSLDVAYLLPSTPCFIHNYNAKLSDFGLAKDGPIDRKSHVSTRAPEYMATGHITARSDVYSFGVVLLKMLTGRRMMDKTVPTGNII</sequence>
<dbReference type="AlphaFoldDB" id="A0A9J6AHV9"/>
<dbReference type="Proteomes" id="UP000824120">
    <property type="component" value="Chromosome 2"/>
</dbReference>
<dbReference type="InterPro" id="IPR016159">
    <property type="entry name" value="Cullin_repeat-like_dom_sf"/>
</dbReference>
<comment type="caution">
    <text evidence="2">The sequence shown here is derived from an EMBL/GenBank/DDBJ whole genome shotgun (WGS) entry which is preliminary data.</text>
</comment>